<dbReference type="PANTHER" id="PTHR44943:SF8">
    <property type="entry name" value="TPR REPEAT-CONTAINING PROTEIN MJ0263"/>
    <property type="match status" value="1"/>
</dbReference>
<gene>
    <name evidence="5" type="ORF">SFSGTM_24150</name>
</gene>
<evidence type="ECO:0000256" key="3">
    <source>
        <dbReference type="PROSITE-ProRule" id="PRU00339"/>
    </source>
</evidence>
<evidence type="ECO:0000256" key="1">
    <source>
        <dbReference type="ARBA" id="ARBA00022737"/>
    </source>
</evidence>
<keyword evidence="1" id="KW-0677">Repeat</keyword>
<feature type="repeat" description="TPR" evidence="3">
    <location>
        <begin position="34"/>
        <end position="67"/>
    </location>
</feature>
<feature type="signal peptide" evidence="4">
    <location>
        <begin position="1"/>
        <end position="22"/>
    </location>
</feature>
<dbReference type="Pfam" id="PF13431">
    <property type="entry name" value="TPR_17"/>
    <property type="match status" value="1"/>
</dbReference>
<evidence type="ECO:0000313" key="5">
    <source>
        <dbReference type="EMBL" id="BBP01707.1"/>
    </source>
</evidence>
<proteinExistence type="predicted"/>
<name>A0A809SET8_9PROT</name>
<dbReference type="SUPFAM" id="SSF48452">
    <property type="entry name" value="TPR-like"/>
    <property type="match status" value="1"/>
</dbReference>
<keyword evidence="6" id="KW-1185">Reference proteome</keyword>
<evidence type="ECO:0000313" key="6">
    <source>
        <dbReference type="Proteomes" id="UP000463939"/>
    </source>
</evidence>
<dbReference type="KEGG" id="sniv:SFSGTM_24150"/>
<dbReference type="InterPro" id="IPR011990">
    <property type="entry name" value="TPR-like_helical_dom_sf"/>
</dbReference>
<keyword evidence="2 3" id="KW-0802">TPR repeat</keyword>
<reference evidence="6" key="1">
    <citation type="submission" date="2019-11" db="EMBL/GenBank/DDBJ databases">
        <title>Isolation and characterization of a novel species in the genus Sulfuriferula.</title>
        <authorList>
            <person name="Mochizuki J."/>
            <person name="Kojima H."/>
            <person name="Fukui M."/>
        </authorList>
    </citation>
    <scope>NUCLEOTIDE SEQUENCE [LARGE SCALE GENOMIC DNA]</scope>
    <source>
        <strain evidence="6">SGTM</strain>
    </source>
</reference>
<dbReference type="PANTHER" id="PTHR44943">
    <property type="entry name" value="CELLULOSE SYNTHASE OPERON PROTEIN C"/>
    <property type="match status" value="1"/>
</dbReference>
<dbReference type="NCBIfam" id="TIGR02521">
    <property type="entry name" value="type_IV_pilW"/>
    <property type="match status" value="1"/>
</dbReference>
<dbReference type="PROSITE" id="PS50293">
    <property type="entry name" value="TPR_REGION"/>
    <property type="match status" value="1"/>
</dbReference>
<dbReference type="Pfam" id="PF14559">
    <property type="entry name" value="TPR_19"/>
    <property type="match status" value="1"/>
</dbReference>
<feature type="chain" id="PRO_5032906962" evidence="4">
    <location>
        <begin position="23"/>
        <end position="251"/>
    </location>
</feature>
<dbReference type="Proteomes" id="UP000463939">
    <property type="component" value="Chromosome"/>
</dbReference>
<dbReference type="PROSITE" id="PS50005">
    <property type="entry name" value="TPR"/>
    <property type="match status" value="3"/>
</dbReference>
<dbReference type="EMBL" id="AP021881">
    <property type="protein sequence ID" value="BBP01707.1"/>
    <property type="molecule type" value="Genomic_DNA"/>
</dbReference>
<protein>
    <submittedName>
        <fullName evidence="5">Type IV pilus biogenesis/stability protein PilW</fullName>
    </submittedName>
</protein>
<sequence>MNKIFVLLILSSLMLFNSIAHADDDQLTKEQRRARIHTELGAAYFNRGQFAVALDELREALTSDNHYATTYSIMGLVYMELKEEKSAEDNFRRALDLAPNDSDIRNNYGWYLCTRKRYDESVVQFNTALGNPLYSTPERAMTNAGICSLQAGKTEQAEGYLEKSLKLQPNQAQALTKLSEIYFQQGRYFEAKTLIDRFITNNNPTAEVLWLGVRVARKQNNKDAEASFAQQLRGMFADAPETQLLLQGKFE</sequence>
<accession>A0A809SET8</accession>
<keyword evidence="4" id="KW-0732">Signal</keyword>
<dbReference type="Gene3D" id="1.25.40.10">
    <property type="entry name" value="Tetratricopeptide repeat domain"/>
    <property type="match status" value="1"/>
</dbReference>
<evidence type="ECO:0000256" key="2">
    <source>
        <dbReference type="ARBA" id="ARBA00022803"/>
    </source>
</evidence>
<dbReference type="InterPro" id="IPR013360">
    <property type="entry name" value="Pilus_4_PilW"/>
</dbReference>
<evidence type="ECO:0000256" key="4">
    <source>
        <dbReference type="SAM" id="SignalP"/>
    </source>
</evidence>
<dbReference type="InterPro" id="IPR051685">
    <property type="entry name" value="Ycf3/AcsC/BcsC/TPR_MFPF"/>
</dbReference>
<feature type="repeat" description="TPR" evidence="3">
    <location>
        <begin position="68"/>
        <end position="101"/>
    </location>
</feature>
<dbReference type="AlphaFoldDB" id="A0A809SET8"/>
<dbReference type="InterPro" id="IPR019734">
    <property type="entry name" value="TPR_rpt"/>
</dbReference>
<feature type="repeat" description="TPR" evidence="3">
    <location>
        <begin position="138"/>
        <end position="171"/>
    </location>
</feature>
<organism evidence="5 6">
    <name type="scientific">Sulfuriferula nivalis</name>
    <dbReference type="NCBI Taxonomy" id="2675298"/>
    <lineage>
        <taxon>Bacteria</taxon>
        <taxon>Pseudomonadati</taxon>
        <taxon>Pseudomonadota</taxon>
        <taxon>Betaproteobacteria</taxon>
        <taxon>Nitrosomonadales</taxon>
        <taxon>Sulfuricellaceae</taxon>
        <taxon>Sulfuriferula</taxon>
    </lineage>
</organism>
<dbReference type="RefSeq" id="WP_162085438.1">
    <property type="nucleotide sequence ID" value="NZ_AP021881.1"/>
</dbReference>
<dbReference type="SMART" id="SM00028">
    <property type="entry name" value="TPR"/>
    <property type="match status" value="4"/>
</dbReference>